<evidence type="ECO:0000313" key="5">
    <source>
        <dbReference type="Proteomes" id="UP000236546"/>
    </source>
</evidence>
<dbReference type="EMBL" id="MTYH01000082">
    <property type="protein sequence ID" value="PNP39416.1"/>
    <property type="molecule type" value="Genomic_DNA"/>
</dbReference>
<feature type="chain" id="PRO_5014528114" description="Extracellular membrane protein CFEM domain-containing protein" evidence="1">
    <location>
        <begin position="18"/>
        <end position="87"/>
    </location>
</feature>
<evidence type="ECO:0008006" key="6">
    <source>
        <dbReference type="Google" id="ProtNLM"/>
    </source>
</evidence>
<dbReference type="AlphaFoldDB" id="A0A0W7V8M4"/>
<dbReference type="Proteomes" id="UP000054821">
    <property type="component" value="Unassembled WGS sequence"/>
</dbReference>
<feature type="signal peptide" evidence="1">
    <location>
        <begin position="1"/>
        <end position="17"/>
    </location>
</feature>
<evidence type="ECO:0000313" key="4">
    <source>
        <dbReference type="Proteomes" id="UP000054821"/>
    </source>
</evidence>
<dbReference type="OrthoDB" id="5238343at2759"/>
<organism evidence="3 4">
    <name type="scientific">Trichoderma gamsii</name>
    <dbReference type="NCBI Taxonomy" id="398673"/>
    <lineage>
        <taxon>Eukaryota</taxon>
        <taxon>Fungi</taxon>
        <taxon>Dikarya</taxon>
        <taxon>Ascomycota</taxon>
        <taxon>Pezizomycotina</taxon>
        <taxon>Sordariomycetes</taxon>
        <taxon>Hypocreomycetidae</taxon>
        <taxon>Hypocreales</taxon>
        <taxon>Hypocreaceae</taxon>
        <taxon>Trichoderma</taxon>
    </lineage>
</organism>
<sequence length="87" mass="9277">MHFLNLLLALPAALVAAAPATENISRQVASGCYAFEDPDCGINYAVCQCANGWFYEYNQANANNGNYCNPPWGFLATSESGLGGYSC</sequence>
<accession>A0A0W7V8M4</accession>
<proteinExistence type="predicted"/>
<evidence type="ECO:0000313" key="3">
    <source>
        <dbReference type="EMBL" id="PON26803.1"/>
    </source>
</evidence>
<reference evidence="2 5" key="2">
    <citation type="submission" date="2017-02" db="EMBL/GenBank/DDBJ databases">
        <title>Genomes of Trichoderma spp. with biocontrol activity.</title>
        <authorList>
            <person name="Gardiner D."/>
            <person name="Kazan K."/>
            <person name="Vos C."/>
            <person name="Harvey P."/>
        </authorList>
    </citation>
    <scope>NUCLEOTIDE SEQUENCE [LARGE SCALE GENOMIC DNA]</scope>
    <source>
        <strain evidence="2 5">A5MH</strain>
    </source>
</reference>
<reference evidence="3 4" key="1">
    <citation type="journal article" date="2016" name="Genome Announc.">
        <title>Draft Whole-Genome Sequence of Trichoderma gamsii T6085, a Promising Biocontrol Agent of Fusarium Head Blight on Wheat.</title>
        <authorList>
            <person name="Baroncelli R."/>
            <person name="Zapparata A."/>
            <person name="Piaggeschi G."/>
            <person name="Sarrocco S."/>
            <person name="Vannacci G."/>
        </authorList>
    </citation>
    <scope>NUCLEOTIDE SEQUENCE [LARGE SCALE GENOMIC DNA]</scope>
    <source>
        <strain evidence="3 4">T6085</strain>
    </source>
</reference>
<keyword evidence="4" id="KW-1185">Reference proteome</keyword>
<name>A0A0W7V8M4_9HYPO</name>
<dbReference type="GeneID" id="29991127"/>
<comment type="caution">
    <text evidence="3">The sequence shown here is derived from an EMBL/GenBank/DDBJ whole genome shotgun (WGS) entry which is preliminary data.</text>
</comment>
<reference evidence="3" key="3">
    <citation type="submission" date="2017-08" db="EMBL/GenBank/DDBJ databases">
        <title>Trichoderma gamsii strain T6085, whole genome shotgun sequencing project.</title>
        <authorList>
            <person name="Baroncelli R."/>
        </authorList>
    </citation>
    <scope>NUCLEOTIDE SEQUENCE</scope>
    <source>
        <strain evidence="3">T6085</strain>
    </source>
</reference>
<evidence type="ECO:0000313" key="2">
    <source>
        <dbReference type="EMBL" id="PNP39416.1"/>
    </source>
</evidence>
<dbReference type="RefSeq" id="XP_018655748.1">
    <property type="nucleotide sequence ID" value="XM_018811044.1"/>
</dbReference>
<dbReference type="EMBL" id="JPDN02000012">
    <property type="protein sequence ID" value="PON26803.1"/>
    <property type="molecule type" value="Genomic_DNA"/>
</dbReference>
<keyword evidence="1" id="KW-0732">Signal</keyword>
<dbReference type="Proteomes" id="UP000236546">
    <property type="component" value="Unassembled WGS sequence"/>
</dbReference>
<protein>
    <recommendedName>
        <fullName evidence="6">Extracellular membrane protein CFEM domain-containing protein</fullName>
    </recommendedName>
</protein>
<evidence type="ECO:0000256" key="1">
    <source>
        <dbReference type="SAM" id="SignalP"/>
    </source>
</evidence>
<gene>
    <name evidence="3" type="ORF">TGAM01_v204304</name>
    <name evidence="2" type="ORF">TGAMA5MH_08622</name>
</gene>